<feature type="transmembrane region" description="Helical" evidence="1">
    <location>
        <begin position="72"/>
        <end position="93"/>
    </location>
</feature>
<comment type="caution">
    <text evidence="2">The sequence shown here is derived from an EMBL/GenBank/DDBJ whole genome shotgun (WGS) entry which is preliminary data.</text>
</comment>
<dbReference type="Proteomes" id="UP000782519">
    <property type="component" value="Unassembled WGS sequence"/>
</dbReference>
<reference evidence="2" key="1">
    <citation type="submission" date="2020-07" db="EMBL/GenBank/DDBJ databases">
        <title>Huge and variable diversity of episymbiotic CPR bacteria and DPANN archaea in groundwater ecosystems.</title>
        <authorList>
            <person name="He C.Y."/>
            <person name="Keren R."/>
            <person name="Whittaker M."/>
            <person name="Farag I.F."/>
            <person name="Doudna J."/>
            <person name="Cate J.H.D."/>
            <person name="Banfield J.F."/>
        </authorList>
    </citation>
    <scope>NUCLEOTIDE SEQUENCE</scope>
    <source>
        <strain evidence="2">NC_groundwater_1818_Pr3_B-0.1um_66_35</strain>
    </source>
</reference>
<dbReference type="PANTHER" id="PTHR37314:SF4">
    <property type="entry name" value="UPF0700 TRANSMEMBRANE PROTEIN YOAK"/>
    <property type="match status" value="1"/>
</dbReference>
<organism evidence="2 3">
    <name type="scientific">Rhodopseudomonas palustris</name>
    <dbReference type="NCBI Taxonomy" id="1076"/>
    <lineage>
        <taxon>Bacteria</taxon>
        <taxon>Pseudomonadati</taxon>
        <taxon>Pseudomonadota</taxon>
        <taxon>Alphaproteobacteria</taxon>
        <taxon>Hyphomicrobiales</taxon>
        <taxon>Nitrobacteraceae</taxon>
        <taxon>Rhodopseudomonas</taxon>
    </lineage>
</organism>
<keyword evidence="1" id="KW-0812">Transmembrane</keyword>
<gene>
    <name evidence="2" type="ORF">HZA66_07895</name>
</gene>
<feature type="transmembrane region" description="Helical" evidence="1">
    <location>
        <begin position="105"/>
        <end position="129"/>
    </location>
</feature>
<evidence type="ECO:0000313" key="3">
    <source>
        <dbReference type="Proteomes" id="UP000782519"/>
    </source>
</evidence>
<dbReference type="PANTHER" id="PTHR37314">
    <property type="entry name" value="SLR0142 PROTEIN"/>
    <property type="match status" value="1"/>
</dbReference>
<feature type="transmembrane region" description="Helical" evidence="1">
    <location>
        <begin position="180"/>
        <end position="200"/>
    </location>
</feature>
<evidence type="ECO:0000256" key="1">
    <source>
        <dbReference type="SAM" id="Phobius"/>
    </source>
</evidence>
<proteinExistence type="predicted"/>
<keyword evidence="1" id="KW-0472">Membrane</keyword>
<dbReference type="EMBL" id="JACRJB010000021">
    <property type="protein sequence ID" value="MBI5129349.1"/>
    <property type="molecule type" value="Genomic_DNA"/>
</dbReference>
<accession>A0A933VU23</accession>
<dbReference type="InterPro" id="IPR010699">
    <property type="entry name" value="DUF1275"/>
</dbReference>
<dbReference type="AlphaFoldDB" id="A0A933VU23"/>
<name>A0A933VU23_RHOPL</name>
<protein>
    <submittedName>
        <fullName evidence="2">DUF1275 domain-containing protein</fullName>
    </submittedName>
</protein>
<keyword evidence="1" id="KW-1133">Transmembrane helix</keyword>
<dbReference type="Pfam" id="PF06912">
    <property type="entry name" value="DUF1275"/>
    <property type="match status" value="1"/>
</dbReference>
<feature type="transmembrane region" description="Helical" evidence="1">
    <location>
        <begin position="206"/>
        <end position="226"/>
    </location>
</feature>
<evidence type="ECO:0000313" key="2">
    <source>
        <dbReference type="EMBL" id="MBI5129349.1"/>
    </source>
</evidence>
<sequence length="245" mass="25201">MRSDVDKAKAPETATAPGARSILHGVFALSLTCMAGFLDAVGYTHLAGLYVSFMSGNSTRLGIAIAEGDRQFLMPCGLVIIGFIAGAFIGSWIGDAVSRFKLTAILATEIALLLLTIALSLITSSYAALLPICVAMGIQNAAHETIVGVELGKSFITGFLFNFGKALSVLAQRRGGAAQVLVFGASWSAFLVGVVLGSLALRHFGLMGAMSGAAGVLVVLAIGVTLDQLRSPNPTGDSPRLSSSP</sequence>
<feature type="transmembrane region" description="Helical" evidence="1">
    <location>
        <begin position="26"/>
        <end position="51"/>
    </location>
</feature>